<name>A0ABY6RLN3_9MYCO</name>
<gene>
    <name evidence="1" type="ORF">LAUMK4_03660</name>
</gene>
<proteinExistence type="predicted"/>
<accession>A0ABY6RLN3</accession>
<dbReference type="Proteomes" id="UP000271464">
    <property type="component" value="Unassembled WGS sequence"/>
</dbReference>
<keyword evidence="2" id="KW-1185">Reference proteome</keyword>
<evidence type="ECO:0000313" key="2">
    <source>
        <dbReference type="Proteomes" id="UP000271464"/>
    </source>
</evidence>
<comment type="caution">
    <text evidence="1">The sequence shown here is derived from an EMBL/GenBank/DDBJ whole genome shotgun (WGS) entry which is preliminary data.</text>
</comment>
<evidence type="ECO:0000313" key="1">
    <source>
        <dbReference type="EMBL" id="VAZ96854.1"/>
    </source>
</evidence>
<protein>
    <submittedName>
        <fullName evidence="1">Uncharacterized protein</fullName>
    </submittedName>
</protein>
<sequence>MSHVLTVSAVMSSFRVCSDGFGCVCRAVTAAIGRPDGTLGAASAHSAP</sequence>
<reference evidence="1 2" key="1">
    <citation type="submission" date="2018-09" db="EMBL/GenBank/DDBJ databases">
        <authorList>
            <person name="Tagini F."/>
        </authorList>
    </citation>
    <scope>NUCLEOTIDE SEQUENCE [LARGE SCALE GENOMIC DNA]</scope>
    <source>
        <strain evidence="1 2">MK4</strain>
    </source>
</reference>
<dbReference type="EMBL" id="UPHM01000100">
    <property type="protein sequence ID" value="VAZ96854.1"/>
    <property type="molecule type" value="Genomic_DNA"/>
</dbReference>
<organism evidence="1 2">
    <name type="scientific">Mycobacterium persicum</name>
    <dbReference type="NCBI Taxonomy" id="1487726"/>
    <lineage>
        <taxon>Bacteria</taxon>
        <taxon>Bacillati</taxon>
        <taxon>Actinomycetota</taxon>
        <taxon>Actinomycetes</taxon>
        <taxon>Mycobacteriales</taxon>
        <taxon>Mycobacteriaceae</taxon>
        <taxon>Mycobacterium</taxon>
    </lineage>
</organism>